<dbReference type="InterPro" id="IPR011990">
    <property type="entry name" value="TPR-like_helical_dom_sf"/>
</dbReference>
<dbReference type="PANTHER" id="PTHR24015">
    <property type="entry name" value="OS07G0578800 PROTEIN-RELATED"/>
    <property type="match status" value="1"/>
</dbReference>
<feature type="repeat" description="PPR" evidence="3">
    <location>
        <begin position="289"/>
        <end position="323"/>
    </location>
</feature>
<evidence type="ECO:0000313" key="5">
    <source>
        <dbReference type="Proteomes" id="UP000243459"/>
    </source>
</evidence>
<organism evidence="4 5">
    <name type="scientific">Asparagus officinalis</name>
    <name type="common">Garden asparagus</name>
    <dbReference type="NCBI Taxonomy" id="4686"/>
    <lineage>
        <taxon>Eukaryota</taxon>
        <taxon>Viridiplantae</taxon>
        <taxon>Streptophyta</taxon>
        <taxon>Embryophyta</taxon>
        <taxon>Tracheophyta</taxon>
        <taxon>Spermatophyta</taxon>
        <taxon>Magnoliopsida</taxon>
        <taxon>Liliopsida</taxon>
        <taxon>Asparagales</taxon>
        <taxon>Asparagaceae</taxon>
        <taxon>Asparagoideae</taxon>
        <taxon>Asparagus</taxon>
    </lineage>
</organism>
<dbReference type="FunFam" id="1.25.40.10:FF:000361">
    <property type="entry name" value="Pentatricopeptide repeat-containing protein chloroplastic"/>
    <property type="match status" value="1"/>
</dbReference>
<dbReference type="GO" id="GO:0003723">
    <property type="term" value="F:RNA binding"/>
    <property type="evidence" value="ECO:0007669"/>
    <property type="project" value="InterPro"/>
</dbReference>
<evidence type="ECO:0000313" key="4">
    <source>
        <dbReference type="EMBL" id="ONK58483.1"/>
    </source>
</evidence>
<dbReference type="AlphaFoldDB" id="A0A5P1E962"/>
<dbReference type="FunFam" id="1.25.40.10:FF:000090">
    <property type="entry name" value="Pentatricopeptide repeat-containing protein, chloroplastic"/>
    <property type="match status" value="1"/>
</dbReference>
<dbReference type="NCBIfam" id="TIGR00756">
    <property type="entry name" value="PPR"/>
    <property type="match status" value="7"/>
</dbReference>
<name>A0A5P1E962_ASPOF</name>
<reference evidence="5" key="1">
    <citation type="journal article" date="2017" name="Nat. Commun.">
        <title>The asparagus genome sheds light on the origin and evolution of a young Y chromosome.</title>
        <authorList>
            <person name="Harkess A."/>
            <person name="Zhou J."/>
            <person name="Xu C."/>
            <person name="Bowers J.E."/>
            <person name="Van der Hulst R."/>
            <person name="Ayyampalayam S."/>
            <person name="Mercati F."/>
            <person name="Riccardi P."/>
            <person name="McKain M.R."/>
            <person name="Kakrana A."/>
            <person name="Tang H."/>
            <person name="Ray J."/>
            <person name="Groenendijk J."/>
            <person name="Arikit S."/>
            <person name="Mathioni S.M."/>
            <person name="Nakano M."/>
            <person name="Shan H."/>
            <person name="Telgmann-Rauber A."/>
            <person name="Kanno A."/>
            <person name="Yue Z."/>
            <person name="Chen H."/>
            <person name="Li W."/>
            <person name="Chen Y."/>
            <person name="Xu X."/>
            <person name="Zhang Y."/>
            <person name="Luo S."/>
            <person name="Chen H."/>
            <person name="Gao J."/>
            <person name="Mao Z."/>
            <person name="Pires J.C."/>
            <person name="Luo M."/>
            <person name="Kudrna D."/>
            <person name="Wing R.A."/>
            <person name="Meyers B.C."/>
            <person name="Yi K."/>
            <person name="Kong H."/>
            <person name="Lavrijsen P."/>
            <person name="Sunseri F."/>
            <person name="Falavigna A."/>
            <person name="Ye Y."/>
            <person name="Leebens-Mack J.H."/>
            <person name="Chen G."/>
        </authorList>
    </citation>
    <scope>NUCLEOTIDE SEQUENCE [LARGE SCALE GENOMIC DNA]</scope>
    <source>
        <strain evidence="5">cv. DH0086</strain>
    </source>
</reference>
<feature type="repeat" description="PPR" evidence="3">
    <location>
        <begin position="86"/>
        <end position="120"/>
    </location>
</feature>
<dbReference type="InterPro" id="IPR046960">
    <property type="entry name" value="PPR_At4g14850-like_plant"/>
</dbReference>
<dbReference type="InterPro" id="IPR002885">
    <property type="entry name" value="PPR_rpt"/>
</dbReference>
<dbReference type="Pfam" id="PF13041">
    <property type="entry name" value="PPR_2"/>
    <property type="match status" value="5"/>
</dbReference>
<dbReference type="Pfam" id="PF20431">
    <property type="entry name" value="E_motif"/>
    <property type="match status" value="1"/>
</dbReference>
<accession>A0A5P1E962</accession>
<dbReference type="Gramene" id="ONK58483">
    <property type="protein sequence ID" value="ONK58483"/>
    <property type="gene ID" value="A4U43_C09F13510"/>
</dbReference>
<comment type="similarity">
    <text evidence="2">Belongs to the PPR family. PCMP-E subfamily.</text>
</comment>
<evidence type="ECO:0000256" key="3">
    <source>
        <dbReference type="PROSITE-ProRule" id="PRU00708"/>
    </source>
</evidence>
<dbReference type="OrthoDB" id="1882346at2759"/>
<protein>
    <recommendedName>
        <fullName evidence="6">Pentatricopeptide repeat-containing protein</fullName>
    </recommendedName>
</protein>
<dbReference type="Pfam" id="PF01535">
    <property type="entry name" value="PPR"/>
    <property type="match status" value="6"/>
</dbReference>
<keyword evidence="5" id="KW-1185">Reference proteome</keyword>
<dbReference type="Proteomes" id="UP000243459">
    <property type="component" value="Chromosome 9"/>
</dbReference>
<proteinExistence type="inferred from homology"/>
<feature type="repeat" description="PPR" evidence="3">
    <location>
        <begin position="492"/>
        <end position="526"/>
    </location>
</feature>
<dbReference type="Gene3D" id="1.25.40.10">
    <property type="entry name" value="Tetratricopeptide repeat domain"/>
    <property type="match status" value="6"/>
</dbReference>
<dbReference type="PANTHER" id="PTHR24015:SF548">
    <property type="entry name" value="OS08G0340900 PROTEIN"/>
    <property type="match status" value="1"/>
</dbReference>
<feature type="repeat" description="PPR" evidence="3">
    <location>
        <begin position="593"/>
        <end position="627"/>
    </location>
</feature>
<dbReference type="EMBL" id="CM007389">
    <property type="protein sequence ID" value="ONK58483.1"/>
    <property type="molecule type" value="Genomic_DNA"/>
</dbReference>
<evidence type="ECO:0000256" key="2">
    <source>
        <dbReference type="ARBA" id="ARBA00061659"/>
    </source>
</evidence>
<evidence type="ECO:0008006" key="6">
    <source>
        <dbReference type="Google" id="ProtNLM"/>
    </source>
</evidence>
<feature type="repeat" description="PPR" evidence="3">
    <location>
        <begin position="157"/>
        <end position="187"/>
    </location>
</feature>
<sequence>MKFKPIPSLPSRFLPKSQPQTRLHHLLQSCISNQSLHLHLNPIHAQSLACGLSSDLFFTNLLLKAYSISDRLREARKLFDQMPQRNIISWSSLISAYTQSNRSEEAFSLLSDFRRSSLENPNEFILASALKACKESRVVNRSFQIHGLAKKLGYCSDIFVGTSLINCYCKIGLMEEAMTVFDELPIKNSVTWTAIIAGYSQTGRSSESLRLLNQMRESGVAPDMFIISSVLSACSSLESLECGRQVHGYAYRSGTQMDVSVNNGLIDLYCKCSEVRTARRVFDCMNLKNLVSWTTMISGYMQNSLDQEALDLYVEMSRIGWEPDAFACTSVLTSCGSLLALDQGKQVHCFVVKANLESDDYVKNGLIDMYSKCDSLVDARIVFDLMEDHNVISYNAMIEGHARHEEVGEAVSLFNRMRKSETLSPSLLTFVSLLGMSASLSFVDLSRQVHSLIIKSGILLDLKAGSALVDVYSKCYFVNDARVLFESMDEKDIVVWNAMIFGYTRNDQSEEALRLFNQLRICGLRPDAFTFVAVVTAASELASLFHGLQSHNQIIKCGLDDDPLISNSLIDMYAKCGCIQESRVVFNSTDGRDTVCWNSMISRYAQHGQSEEALRVFQLMREQEIGPNYVTFVGVLSACVHVGLIEEGLTHFNSMKPVFGIEPGMEHYASVVNLLGRAGKLEEAKEFIKRMPVEPAAIVWRSLLSACRVFGNVDIGKYAARKAISINSQDSGPYVLMSNIYASKGIWGGVDKLRKEMDSVGVSKEPGYSWIEVMKEVHVFIARGSEHEETNIIYILLDGLTQIMRSVEDVPNVNTI</sequence>
<keyword evidence="1" id="KW-0677">Repeat</keyword>
<dbReference type="FunFam" id="1.25.40.10:FF:000196">
    <property type="entry name" value="Pentatricopeptide repeat-containing protein At4g14850"/>
    <property type="match status" value="2"/>
</dbReference>
<dbReference type="PROSITE" id="PS51375">
    <property type="entry name" value="PPR"/>
    <property type="match status" value="7"/>
</dbReference>
<feature type="repeat" description="PPR" evidence="3">
    <location>
        <begin position="188"/>
        <end position="222"/>
    </location>
</feature>
<dbReference type="OMA" id="IWNSMIF"/>
<evidence type="ECO:0000256" key="1">
    <source>
        <dbReference type="ARBA" id="ARBA00022737"/>
    </source>
</evidence>
<dbReference type="FunFam" id="1.25.40.10:FF:000353">
    <property type="entry name" value="Pentatricopeptide repeat-containing protein At4g39530"/>
    <property type="match status" value="1"/>
</dbReference>
<dbReference type="GO" id="GO:0009451">
    <property type="term" value="P:RNA modification"/>
    <property type="evidence" value="ECO:0007669"/>
    <property type="project" value="InterPro"/>
</dbReference>
<dbReference type="InterPro" id="IPR046848">
    <property type="entry name" value="E_motif"/>
</dbReference>
<feature type="repeat" description="PPR" evidence="3">
    <location>
        <begin position="390"/>
        <end position="424"/>
    </location>
</feature>
<gene>
    <name evidence="4" type="ORF">A4U43_C09F13510</name>
</gene>